<dbReference type="Proteomes" id="UP000646548">
    <property type="component" value="Unassembled WGS sequence"/>
</dbReference>
<feature type="region of interest" description="Disordered" evidence="1">
    <location>
        <begin position="31"/>
        <end position="68"/>
    </location>
</feature>
<dbReference type="EMBL" id="WKFB01000301">
    <property type="protein sequence ID" value="KAF6727558.1"/>
    <property type="molecule type" value="Genomic_DNA"/>
</dbReference>
<evidence type="ECO:0000256" key="1">
    <source>
        <dbReference type="SAM" id="MobiDB-lite"/>
    </source>
</evidence>
<comment type="caution">
    <text evidence="2">The sequence shown here is derived from an EMBL/GenBank/DDBJ whole genome shotgun (WGS) entry which is preliminary data.</text>
</comment>
<sequence>MTDMCYPTEISSLMDFGTADCTLGKGIQRVGEEEREAKEKGKRRGRRLSGDDSGNLAGWGHTSGSGRL</sequence>
<organism evidence="2 3">
    <name type="scientific">Oryzias melastigma</name>
    <name type="common">Marine medaka</name>
    <dbReference type="NCBI Taxonomy" id="30732"/>
    <lineage>
        <taxon>Eukaryota</taxon>
        <taxon>Metazoa</taxon>
        <taxon>Chordata</taxon>
        <taxon>Craniata</taxon>
        <taxon>Vertebrata</taxon>
        <taxon>Euteleostomi</taxon>
        <taxon>Actinopterygii</taxon>
        <taxon>Neopterygii</taxon>
        <taxon>Teleostei</taxon>
        <taxon>Neoteleostei</taxon>
        <taxon>Acanthomorphata</taxon>
        <taxon>Ovalentaria</taxon>
        <taxon>Atherinomorphae</taxon>
        <taxon>Beloniformes</taxon>
        <taxon>Adrianichthyidae</taxon>
        <taxon>Oryziinae</taxon>
        <taxon>Oryzias</taxon>
    </lineage>
</organism>
<protein>
    <submittedName>
        <fullName evidence="2">Uncharacterized protein</fullName>
    </submittedName>
</protein>
<accession>A0A834C975</accession>
<proteinExistence type="predicted"/>
<evidence type="ECO:0000313" key="3">
    <source>
        <dbReference type="Proteomes" id="UP000646548"/>
    </source>
</evidence>
<dbReference type="AlphaFoldDB" id="A0A834C975"/>
<evidence type="ECO:0000313" key="2">
    <source>
        <dbReference type="EMBL" id="KAF6727558.1"/>
    </source>
</evidence>
<gene>
    <name evidence="2" type="ORF">FQA47_025514</name>
</gene>
<reference evidence="2" key="1">
    <citation type="journal article" name="BMC Genomics">
        <title>Long-read sequencing and de novo genome assembly of marine medaka (Oryzias melastigma).</title>
        <authorList>
            <person name="Liang P."/>
            <person name="Saqib H.S.A."/>
            <person name="Ni X."/>
            <person name="Shen Y."/>
        </authorList>
    </citation>
    <scope>NUCLEOTIDE SEQUENCE</scope>
    <source>
        <strain evidence="2">Bigg-433</strain>
    </source>
</reference>
<name>A0A834C975_ORYME</name>